<dbReference type="RefSeq" id="WP_196192423.1">
    <property type="nucleotide sequence ID" value="NZ_JADPRT010000002.1"/>
</dbReference>
<protein>
    <submittedName>
        <fullName evidence="2">Uncharacterized protein</fullName>
    </submittedName>
</protein>
<name>A0A931AX98_9ACTN</name>
<reference evidence="2" key="1">
    <citation type="submission" date="2020-11" db="EMBL/GenBank/DDBJ databases">
        <title>Isolation and identification of active actinomycetes.</title>
        <authorList>
            <person name="Yu B."/>
        </authorList>
    </citation>
    <scope>NUCLEOTIDE SEQUENCE</scope>
    <source>
        <strain evidence="2">NEAU-YB345</strain>
    </source>
</reference>
<feature type="region of interest" description="Disordered" evidence="1">
    <location>
        <begin position="171"/>
        <end position="225"/>
    </location>
</feature>
<evidence type="ECO:0000313" key="2">
    <source>
        <dbReference type="EMBL" id="MBF9067210.1"/>
    </source>
</evidence>
<dbReference type="EMBL" id="JADPRT010000002">
    <property type="protein sequence ID" value="MBF9067210.1"/>
    <property type="molecule type" value="Genomic_DNA"/>
</dbReference>
<comment type="caution">
    <text evidence="2">The sequence shown here is derived from an EMBL/GenBank/DDBJ whole genome shotgun (WGS) entry which is preliminary data.</text>
</comment>
<keyword evidence="3" id="KW-1185">Reference proteome</keyword>
<gene>
    <name evidence="2" type="ORF">I2501_04035</name>
</gene>
<feature type="compositionally biased region" description="Basic and acidic residues" evidence="1">
    <location>
        <begin position="192"/>
        <end position="214"/>
    </location>
</feature>
<evidence type="ECO:0000313" key="3">
    <source>
        <dbReference type="Proteomes" id="UP000657385"/>
    </source>
</evidence>
<proteinExistence type="predicted"/>
<evidence type="ECO:0000256" key="1">
    <source>
        <dbReference type="SAM" id="MobiDB-lite"/>
    </source>
</evidence>
<feature type="compositionally biased region" description="Basic residues" evidence="1">
    <location>
        <begin position="215"/>
        <end position="225"/>
    </location>
</feature>
<dbReference type="AlphaFoldDB" id="A0A931AX98"/>
<organism evidence="2 3">
    <name type="scientific">Streptacidiphilus fuscans</name>
    <dbReference type="NCBI Taxonomy" id="2789292"/>
    <lineage>
        <taxon>Bacteria</taxon>
        <taxon>Bacillati</taxon>
        <taxon>Actinomycetota</taxon>
        <taxon>Actinomycetes</taxon>
        <taxon>Kitasatosporales</taxon>
        <taxon>Streptomycetaceae</taxon>
        <taxon>Streptacidiphilus</taxon>
    </lineage>
</organism>
<dbReference type="Proteomes" id="UP000657385">
    <property type="component" value="Unassembled WGS sequence"/>
</dbReference>
<sequence length="225" mass="25306">MTGFRSPGQSPATWVVQGMPGPLGEVLGKRGGVPHNVFRLIDQQLQYRSADELRDRIERRWFGRFSNLTGPELQERADQIAWDLLVPGDCPAADCEDGWLRDDSGSCPQCRKGGSVFHMTGEDHLDAPAASPRYAGQVAEGMRDQRRRTHGMPRGQRSRHVVKHFADYTPAPYTLREPEPDPPTDDQIELAQRAERAREVQRLAEERAKAEKTARAKKARRNEGA</sequence>
<accession>A0A931AX98</accession>